<evidence type="ECO:0000256" key="1">
    <source>
        <dbReference type="ARBA" id="ARBA00022723"/>
    </source>
</evidence>
<dbReference type="AlphaFoldDB" id="A0A811QL08"/>
<evidence type="ECO:0000256" key="3">
    <source>
        <dbReference type="ARBA" id="ARBA00022833"/>
    </source>
</evidence>
<feature type="coiled-coil region" evidence="5">
    <location>
        <begin position="167"/>
        <end position="194"/>
    </location>
</feature>
<protein>
    <recommendedName>
        <fullName evidence="6">RING-type domain-containing protein</fullName>
    </recommendedName>
</protein>
<keyword evidence="8" id="KW-1185">Reference proteome</keyword>
<accession>A0A811QL08</accession>
<evidence type="ECO:0000256" key="4">
    <source>
        <dbReference type="PROSITE-ProRule" id="PRU00175"/>
    </source>
</evidence>
<keyword evidence="5" id="KW-0175">Coiled coil</keyword>
<organism evidence="7 8">
    <name type="scientific">Miscanthus lutarioriparius</name>
    <dbReference type="NCBI Taxonomy" id="422564"/>
    <lineage>
        <taxon>Eukaryota</taxon>
        <taxon>Viridiplantae</taxon>
        <taxon>Streptophyta</taxon>
        <taxon>Embryophyta</taxon>
        <taxon>Tracheophyta</taxon>
        <taxon>Spermatophyta</taxon>
        <taxon>Magnoliopsida</taxon>
        <taxon>Liliopsida</taxon>
        <taxon>Poales</taxon>
        <taxon>Poaceae</taxon>
        <taxon>PACMAD clade</taxon>
        <taxon>Panicoideae</taxon>
        <taxon>Andropogonodae</taxon>
        <taxon>Andropogoneae</taxon>
        <taxon>Saccharinae</taxon>
        <taxon>Miscanthus</taxon>
    </lineage>
</organism>
<reference evidence="7" key="1">
    <citation type="submission" date="2020-10" db="EMBL/GenBank/DDBJ databases">
        <authorList>
            <person name="Han B."/>
            <person name="Lu T."/>
            <person name="Zhao Q."/>
            <person name="Huang X."/>
            <person name="Zhao Y."/>
        </authorList>
    </citation>
    <scope>NUCLEOTIDE SEQUENCE</scope>
</reference>
<dbReference type="PROSITE" id="PS50089">
    <property type="entry name" value="ZF_RING_2"/>
    <property type="match status" value="1"/>
</dbReference>
<dbReference type="FunFam" id="3.30.40.10:FF:000924">
    <property type="entry name" value="Putative RING zinc finger domain superfamily protein"/>
    <property type="match status" value="1"/>
</dbReference>
<keyword evidence="2 4" id="KW-0863">Zinc-finger</keyword>
<dbReference type="OrthoDB" id="1711136at2759"/>
<dbReference type="InterPro" id="IPR013083">
    <property type="entry name" value="Znf_RING/FYVE/PHD"/>
</dbReference>
<dbReference type="CDD" id="cd16649">
    <property type="entry name" value="mRING-HC-C3HC5_CGRF1-like"/>
    <property type="match status" value="1"/>
</dbReference>
<dbReference type="PANTHER" id="PTHR42647">
    <property type="entry name" value="SBP (S-RIBONUCLEASE BINDING PROTEIN) FAMILY PROTEIN"/>
    <property type="match status" value="1"/>
</dbReference>
<evidence type="ECO:0000256" key="5">
    <source>
        <dbReference type="SAM" id="Coils"/>
    </source>
</evidence>
<feature type="domain" description="RING-type" evidence="6">
    <location>
        <begin position="269"/>
        <end position="303"/>
    </location>
</feature>
<dbReference type="InterPro" id="IPR001841">
    <property type="entry name" value="Znf_RING"/>
</dbReference>
<dbReference type="GO" id="GO:0004842">
    <property type="term" value="F:ubiquitin-protein transferase activity"/>
    <property type="evidence" value="ECO:0007669"/>
    <property type="project" value="TreeGrafter"/>
</dbReference>
<dbReference type="Gene3D" id="3.30.40.10">
    <property type="entry name" value="Zinc/RING finger domain, C3HC4 (zinc finger)"/>
    <property type="match status" value="1"/>
</dbReference>
<gene>
    <name evidence="7" type="ORF">NCGR_LOCUS40326</name>
</gene>
<evidence type="ECO:0000313" key="7">
    <source>
        <dbReference type="EMBL" id="CAD6256829.1"/>
    </source>
</evidence>
<dbReference type="EMBL" id="CAJGYO010000010">
    <property type="protein sequence ID" value="CAD6256829.1"/>
    <property type="molecule type" value="Genomic_DNA"/>
</dbReference>
<proteinExistence type="predicted"/>
<keyword evidence="1" id="KW-0479">Metal-binding</keyword>
<evidence type="ECO:0000256" key="2">
    <source>
        <dbReference type="ARBA" id="ARBA00022771"/>
    </source>
</evidence>
<comment type="caution">
    <text evidence="7">The sequence shown here is derived from an EMBL/GenBank/DDBJ whole genome shotgun (WGS) entry which is preliminary data.</text>
</comment>
<evidence type="ECO:0000259" key="6">
    <source>
        <dbReference type="PROSITE" id="PS50089"/>
    </source>
</evidence>
<keyword evidence="3" id="KW-0862">Zinc</keyword>
<dbReference type="Pfam" id="PF13920">
    <property type="entry name" value="zf-C3HC4_3"/>
    <property type="match status" value="1"/>
</dbReference>
<sequence>MAVQAQFGGLVLPPYAPEEQQMRALKDYGALLLSAAAATPGGDDGYAWQQYDYCAAQSELTCNGGGAAAVPAPSRKRGREEDELLHYARLLPLPGMMRPPGAASTSGRAEISADHALASELLCAEVDALVRAECDRLRAGLELARKRQHQALLVRAAVSGLAVARRVREAEAQLEAARRRAAELEQRVRLAAAEAQAWCGVARGNEAVAAGLQATLDALLLRSEEGFGESEPDDAQSCCCCYVEEQAADTAAAAATASSSSTWNGKWACRACGEGEASVLLLPCRHLCLCKACEPRTDACPVCAGAKNTSIHIAPLN</sequence>
<evidence type="ECO:0000313" key="8">
    <source>
        <dbReference type="Proteomes" id="UP000604825"/>
    </source>
</evidence>
<dbReference type="PANTHER" id="PTHR42647:SF68">
    <property type="entry name" value="OS11G0542100 PROTEIN"/>
    <property type="match status" value="1"/>
</dbReference>
<name>A0A811QL08_9POAL</name>
<dbReference type="GO" id="GO:0008270">
    <property type="term" value="F:zinc ion binding"/>
    <property type="evidence" value="ECO:0007669"/>
    <property type="project" value="UniProtKB-KW"/>
</dbReference>
<dbReference type="Proteomes" id="UP000604825">
    <property type="component" value="Unassembled WGS sequence"/>
</dbReference>